<dbReference type="HOGENOM" id="CLU_1876071_0_0_1"/>
<accession>C1GV20</accession>
<dbReference type="EMBL" id="KN293996">
    <property type="protein sequence ID" value="EEH40438.2"/>
    <property type="molecule type" value="Genomic_DNA"/>
</dbReference>
<reference evidence="1 2" key="1">
    <citation type="journal article" date="2011" name="PLoS Genet.">
        <title>Comparative genomic analysis of human fungal pathogens causing paracoccidioidomycosis.</title>
        <authorList>
            <person name="Desjardins C.A."/>
            <person name="Champion M.D."/>
            <person name="Holder J.W."/>
            <person name="Muszewska A."/>
            <person name="Goldberg J."/>
            <person name="Bailao A.M."/>
            <person name="Brigido M.M."/>
            <person name="Ferreira M.E."/>
            <person name="Garcia A.M."/>
            <person name="Grynberg M."/>
            <person name="Gujja S."/>
            <person name="Heiman D.I."/>
            <person name="Henn M.R."/>
            <person name="Kodira C.D."/>
            <person name="Leon-Narvaez H."/>
            <person name="Longo L.V."/>
            <person name="Ma L.J."/>
            <person name="Malavazi I."/>
            <person name="Matsuo A.L."/>
            <person name="Morais F.V."/>
            <person name="Pereira M."/>
            <person name="Rodriguez-Brito S."/>
            <person name="Sakthikumar S."/>
            <person name="Salem-Izacc S.M."/>
            <person name="Sykes S.M."/>
            <person name="Teixeira M.M."/>
            <person name="Vallejo M.C."/>
            <person name="Walter M.E."/>
            <person name="Yandava C."/>
            <person name="Young S."/>
            <person name="Zeng Q."/>
            <person name="Zucker J."/>
            <person name="Felipe M.S."/>
            <person name="Goldman G.H."/>
            <person name="Haas B.J."/>
            <person name="McEwen J.G."/>
            <person name="Nino-Vega G."/>
            <person name="Puccia R."/>
            <person name="San-Blas G."/>
            <person name="Soares C.M."/>
            <person name="Birren B.W."/>
            <person name="Cuomo C.A."/>
        </authorList>
    </citation>
    <scope>NUCLEOTIDE SEQUENCE [LARGE SCALE GENOMIC DNA]</scope>
    <source>
        <strain evidence="2">ATCC MYA-826 / Pb01</strain>
    </source>
</reference>
<dbReference type="VEuPathDB" id="FungiDB:PAAG_02493"/>
<keyword evidence="2" id="KW-1185">Reference proteome</keyword>
<dbReference type="Proteomes" id="UP000002059">
    <property type="component" value="Partially assembled WGS sequence"/>
</dbReference>
<organism evidence="1 2">
    <name type="scientific">Paracoccidioides lutzii (strain ATCC MYA-826 / Pb01)</name>
    <name type="common">Paracoccidioides brasiliensis</name>
    <dbReference type="NCBI Taxonomy" id="502779"/>
    <lineage>
        <taxon>Eukaryota</taxon>
        <taxon>Fungi</taxon>
        <taxon>Dikarya</taxon>
        <taxon>Ascomycota</taxon>
        <taxon>Pezizomycotina</taxon>
        <taxon>Eurotiomycetes</taxon>
        <taxon>Eurotiomycetidae</taxon>
        <taxon>Onygenales</taxon>
        <taxon>Ajellomycetaceae</taxon>
        <taxon>Paracoccidioides</taxon>
    </lineage>
</organism>
<gene>
    <name evidence="1" type="ORF">PAAG_02493</name>
</gene>
<dbReference type="RefSeq" id="XP_015701707.1">
    <property type="nucleotide sequence ID" value="XM_015844659.1"/>
</dbReference>
<name>C1GV20_PARBA</name>
<evidence type="ECO:0000313" key="2">
    <source>
        <dbReference type="Proteomes" id="UP000002059"/>
    </source>
</evidence>
<proteinExistence type="predicted"/>
<evidence type="ECO:0000313" key="1">
    <source>
        <dbReference type="EMBL" id="EEH40438.2"/>
    </source>
</evidence>
<dbReference type="GeneID" id="9099105"/>
<sequence>MTNIVRVGAPNKVNEADLTDSIINGLPHPNSWRFTAVMNDLVTFRMETDIGWTFLVGCTRKIQPLKTGNFPRILRSIVNMLHFESFITYRWASHSRVEDRRAESAPLTDGVRLMSASRIFPCLFMGMFFVQLEDPK</sequence>
<dbReference type="AlphaFoldDB" id="C1GV20"/>
<dbReference type="KEGG" id="pbl:PAAG_02493"/>
<protein>
    <submittedName>
        <fullName evidence="1">Uncharacterized protein</fullName>
    </submittedName>
</protein>